<dbReference type="EMBL" id="CP038018">
    <property type="protein sequence ID" value="QED92855.1"/>
    <property type="molecule type" value="Genomic_DNA"/>
</dbReference>
<organism evidence="1 2">
    <name type="scientific">Eikenella exigua</name>
    <dbReference type="NCBI Taxonomy" id="2528037"/>
    <lineage>
        <taxon>Bacteria</taxon>
        <taxon>Pseudomonadati</taxon>
        <taxon>Pseudomonadota</taxon>
        <taxon>Betaproteobacteria</taxon>
        <taxon>Neisseriales</taxon>
        <taxon>Neisseriaceae</taxon>
        <taxon>Eikenella</taxon>
    </lineage>
</organism>
<proteinExistence type="predicted"/>
<evidence type="ECO:0000313" key="1">
    <source>
        <dbReference type="EMBL" id="QED92855.1"/>
    </source>
</evidence>
<name>A0AAX1F9V1_9NEIS</name>
<evidence type="ECO:0000313" key="2">
    <source>
        <dbReference type="Proteomes" id="UP000326695"/>
    </source>
</evidence>
<dbReference type="Proteomes" id="UP000326695">
    <property type="component" value="Chromosome"/>
</dbReference>
<sequence>MTAPSSLEIENITLTVKLGMATDALRYICAILSDIPTAAEFVSEGLPILAQSQIDQIHESLASNHEYREELIEFVQDLYIKIHDDLGFPVED</sequence>
<accession>A0AAX1F9V1</accession>
<evidence type="ECO:0008006" key="3">
    <source>
        <dbReference type="Google" id="ProtNLM"/>
    </source>
</evidence>
<keyword evidence="2" id="KW-1185">Reference proteome</keyword>
<protein>
    <recommendedName>
        <fullName evidence="3">Transcriptional regulator</fullName>
    </recommendedName>
</protein>
<dbReference type="KEGG" id="eex:EZJ17_09740"/>
<dbReference type="AlphaFoldDB" id="A0AAX1F9V1"/>
<reference evidence="2" key="1">
    <citation type="journal article" date="2019" name="J. Anim. Genet.">
        <title>Description and whole genome sequencing of Eikenella exigua sp. nov., isolated from brain abscess and blood.</title>
        <authorList>
            <person name="Stormo K.A."/>
            <person name="Nygaard R.M."/>
            <person name="Bruvold T.S."/>
            <person name="Dimmen G."/>
            <person name="Lindemann P.C."/>
            <person name="Jordal S."/>
            <person name="Kommedal O."/>
        </authorList>
    </citation>
    <scope>NUCLEOTIDE SEQUENCE [LARGE SCALE GENOMIC DNA]</scope>
    <source>
        <strain evidence="2">PXX</strain>
    </source>
</reference>
<dbReference type="RefSeq" id="WP_067448249.1">
    <property type="nucleotide sequence ID" value="NZ_CP038018.1"/>
</dbReference>
<gene>
    <name evidence="1" type="ORF">EZJ17_09740</name>
</gene>